<feature type="region of interest" description="Disordered" evidence="2">
    <location>
        <begin position="701"/>
        <end position="735"/>
    </location>
</feature>
<dbReference type="EMBL" id="RCNU01000002">
    <property type="protein sequence ID" value="RWQ98128.1"/>
    <property type="molecule type" value="Genomic_DNA"/>
</dbReference>
<dbReference type="GO" id="GO:0038203">
    <property type="term" value="P:TORC2 signaling"/>
    <property type="evidence" value="ECO:0007669"/>
    <property type="project" value="TreeGrafter"/>
</dbReference>
<feature type="compositionally biased region" description="Low complexity" evidence="2">
    <location>
        <begin position="701"/>
        <end position="712"/>
    </location>
</feature>
<reference evidence="6 7" key="1">
    <citation type="journal article" date="2018" name="Front. Microbiol.">
        <title>Genomic and genetic insights into a cosmopolitan fungus, Paecilomyces variotii (Eurotiales).</title>
        <authorList>
            <person name="Urquhart A.S."/>
            <person name="Mondo S.J."/>
            <person name="Makela M.R."/>
            <person name="Hane J.K."/>
            <person name="Wiebenga A."/>
            <person name="He G."/>
            <person name="Mihaltcheva S."/>
            <person name="Pangilinan J."/>
            <person name="Lipzen A."/>
            <person name="Barry K."/>
            <person name="de Vries R.P."/>
            <person name="Grigoriev I.V."/>
            <person name="Idnurm A."/>
        </authorList>
    </citation>
    <scope>NUCLEOTIDE SEQUENCE [LARGE SCALE GENOMIC DNA]</scope>
    <source>
        <strain evidence="6 7">CBS 101075</strain>
    </source>
</reference>
<comment type="similarity">
    <text evidence="1">Belongs to the SIN1 family.</text>
</comment>
<feature type="compositionally biased region" description="Basic residues" evidence="2">
    <location>
        <begin position="124"/>
        <end position="138"/>
    </location>
</feature>
<comment type="caution">
    <text evidence="6">The sequence shown here is derived from an EMBL/GenBank/DDBJ whole genome shotgun (WGS) entry which is preliminary data.</text>
</comment>
<dbReference type="Proteomes" id="UP000283841">
    <property type="component" value="Unassembled WGS sequence"/>
</dbReference>
<dbReference type="InterPro" id="IPR011993">
    <property type="entry name" value="PH-like_dom_sf"/>
</dbReference>
<dbReference type="GO" id="GO:0005546">
    <property type="term" value="F:phosphatidylinositol-4,5-bisphosphate binding"/>
    <property type="evidence" value="ECO:0007669"/>
    <property type="project" value="TreeGrafter"/>
</dbReference>
<feature type="compositionally biased region" description="Polar residues" evidence="2">
    <location>
        <begin position="588"/>
        <end position="599"/>
    </location>
</feature>
<feature type="compositionally biased region" description="Basic and acidic residues" evidence="2">
    <location>
        <begin position="226"/>
        <end position="235"/>
    </location>
</feature>
<feature type="compositionally biased region" description="Low complexity" evidence="2">
    <location>
        <begin position="548"/>
        <end position="579"/>
    </location>
</feature>
<dbReference type="GO" id="GO:0031932">
    <property type="term" value="C:TORC2 complex"/>
    <property type="evidence" value="ECO:0007669"/>
    <property type="project" value="InterPro"/>
</dbReference>
<name>A0A443I256_BYSSP</name>
<dbReference type="GO" id="GO:0016301">
    <property type="term" value="F:kinase activity"/>
    <property type="evidence" value="ECO:0007669"/>
    <property type="project" value="UniProtKB-KW"/>
</dbReference>
<protein>
    <submittedName>
        <fullName evidence="6">Stress activated MAP kinase interacting protein</fullName>
    </submittedName>
</protein>
<dbReference type="VEuPathDB" id="FungiDB:C8Q69DRAFT_457866"/>
<dbReference type="InterPro" id="IPR031567">
    <property type="entry name" value="CRIM_dom"/>
</dbReference>
<keyword evidence="6" id="KW-0808">Transferase</keyword>
<feature type="compositionally biased region" description="Acidic residues" evidence="2">
    <location>
        <begin position="288"/>
        <end position="297"/>
    </location>
</feature>
<feature type="compositionally biased region" description="Basic and acidic residues" evidence="2">
    <location>
        <begin position="139"/>
        <end position="149"/>
    </location>
</feature>
<evidence type="ECO:0000259" key="3">
    <source>
        <dbReference type="Pfam" id="PF16978"/>
    </source>
</evidence>
<feature type="domain" description="CRIM" evidence="3">
    <location>
        <begin position="376"/>
        <end position="535"/>
    </location>
</feature>
<proteinExistence type="inferred from homology"/>
<gene>
    <name evidence="6" type="ORF">C8Q69DRAFT_457866</name>
</gene>
<feature type="region of interest" description="Disordered" evidence="2">
    <location>
        <begin position="90"/>
        <end position="304"/>
    </location>
</feature>
<organism evidence="6 7">
    <name type="scientific">Byssochlamys spectabilis</name>
    <name type="common">Paecilomyces variotii</name>
    <dbReference type="NCBI Taxonomy" id="264951"/>
    <lineage>
        <taxon>Eukaryota</taxon>
        <taxon>Fungi</taxon>
        <taxon>Dikarya</taxon>
        <taxon>Ascomycota</taxon>
        <taxon>Pezizomycotina</taxon>
        <taxon>Eurotiomycetes</taxon>
        <taxon>Eurotiomycetidae</taxon>
        <taxon>Eurotiales</taxon>
        <taxon>Thermoascaceae</taxon>
        <taxon>Paecilomyces</taxon>
    </lineage>
</organism>
<feature type="compositionally biased region" description="Polar residues" evidence="2">
    <location>
        <begin position="205"/>
        <end position="214"/>
    </location>
</feature>
<dbReference type="AlphaFoldDB" id="A0A443I256"/>
<dbReference type="Pfam" id="PF16978">
    <property type="entry name" value="CRIM"/>
    <property type="match status" value="1"/>
</dbReference>
<sequence>MSLLQNEDFTIWQLRTSYLSMIKDGVGERLINVNNNILNTPGFRAAGWSSISANPTTQSVAAQIKRTYSPPIPTAGAVASEYYQFARNEEGENGERGFGFGDEGEDEEGGMVTGGGGGTYTFGVRHHGRGGKRNRRRDRQQQEQRHREAEEEDSSDLSDESDEEGESAPRAAQQIKFSKMPIRTRAGSSPIRALDRNDGPELLVTSPSRPSTGSYFRRGSMGAVDVVKERSRRDTTTSSDMSSDNELDPSALDKRRSIQFSSRNQVIEPSKKRSDQRHSGTGTVTMEELNEQDEDSGAESVGSALSSEFDATAGSGSLLEDDDITASLDSSSPMTIMHKLRNRSGSQNASPRKSRTPAAEIDLPPPRPISTVQPISLLSKELNARKKAPANPVERFAILSGKGCDTALNIKIYAPFSSEPDEPFEMPLVRESTDGDPPGPVTVTEAIGLCLWTYIKEGREPPIGGEKLNVNRWTLRMVEDGEVEYDFPPLGRNLPIADFTSNNNRAAALRGRSRNKPYDEFALVEATQAEFEENERLYPKYSQAAAAEESAGASQPAPAAANEPPAAANKATTTTTTTTRLNPILGQPFSSALNDTSLTPADRPAVPTSHATPRMGVQKTLKIRFINLEASTQVMTLNTSTDSYIAEILDSVCKRWGLDKGNYLLKVMGSNTVAPLDRTVEALGNITELDLVRRRFGAGPLSLTGSPGSSSPNAPLLVDSTTSAPTKKGKKSGQQMLHPLAQKQDLIGGYYRRYQVFRKQPMSFTASNQRVLAFDNDYMHIMPGDTGKGVFDTSTKTRSISFNDVVGCKVSRRHPKSFRVVILRGNEANEQKRYDFEARNAVEAAEIVEEIKKNMAHYRI</sequence>
<feature type="region of interest" description="Disordered" evidence="2">
    <location>
        <begin position="340"/>
        <end position="368"/>
    </location>
</feature>
<feature type="domain" description="AVO1/Sin1 ubiquitin-like" evidence="5">
    <location>
        <begin position="625"/>
        <end position="695"/>
    </location>
</feature>
<feature type="compositionally biased region" description="Polar residues" evidence="2">
    <location>
        <begin position="258"/>
        <end position="267"/>
    </location>
</feature>
<keyword evidence="7" id="KW-1185">Reference proteome</keyword>
<dbReference type="FunFam" id="2.30.29.30:FF:000263">
    <property type="entry name" value="Stress activated MAP kinase interacting protein"/>
    <property type="match status" value="1"/>
</dbReference>
<evidence type="ECO:0000313" key="6">
    <source>
        <dbReference type="EMBL" id="RWQ98128.1"/>
    </source>
</evidence>
<dbReference type="Pfam" id="PF23164">
    <property type="entry name" value="UBL_AVO1"/>
    <property type="match status" value="1"/>
</dbReference>
<dbReference type="InterPro" id="IPR008828">
    <property type="entry name" value="Sin1/Avo1"/>
</dbReference>
<dbReference type="Pfam" id="PF16979">
    <property type="entry name" value="SIN1_PH"/>
    <property type="match status" value="1"/>
</dbReference>
<feature type="compositionally biased region" description="Acidic residues" evidence="2">
    <location>
        <begin position="150"/>
        <end position="166"/>
    </location>
</feature>
<feature type="domain" description="SIN1-type PH" evidence="4">
    <location>
        <begin position="750"/>
        <end position="856"/>
    </location>
</feature>
<feature type="region of interest" description="Disordered" evidence="2">
    <location>
        <begin position="548"/>
        <end position="612"/>
    </location>
</feature>
<feature type="compositionally biased region" description="Gly residues" evidence="2">
    <location>
        <begin position="111"/>
        <end position="120"/>
    </location>
</feature>
<evidence type="ECO:0000313" key="7">
    <source>
        <dbReference type="Proteomes" id="UP000283841"/>
    </source>
</evidence>
<dbReference type="GO" id="GO:0005737">
    <property type="term" value="C:cytoplasm"/>
    <property type="evidence" value="ECO:0007669"/>
    <property type="project" value="TreeGrafter"/>
</dbReference>
<keyword evidence="6" id="KW-0418">Kinase</keyword>
<dbReference type="InterPro" id="IPR031313">
    <property type="entry name" value="Sin1_PH_dom"/>
</dbReference>
<dbReference type="Gene3D" id="2.30.29.30">
    <property type="entry name" value="Pleckstrin-homology domain (PH domain)/Phosphotyrosine-binding domain (PTB)"/>
    <property type="match status" value="1"/>
</dbReference>
<dbReference type="PANTHER" id="PTHR13335:SF1">
    <property type="entry name" value="TARGET OF RAPAMYCIN COMPLEX 2 SUBUNIT MAPKAP1"/>
    <property type="match status" value="1"/>
</dbReference>
<evidence type="ECO:0000259" key="5">
    <source>
        <dbReference type="Pfam" id="PF23164"/>
    </source>
</evidence>
<dbReference type="GO" id="GO:0005886">
    <property type="term" value="C:plasma membrane"/>
    <property type="evidence" value="ECO:0007669"/>
    <property type="project" value="TreeGrafter"/>
</dbReference>
<evidence type="ECO:0000259" key="4">
    <source>
        <dbReference type="Pfam" id="PF16979"/>
    </source>
</evidence>
<dbReference type="GeneID" id="39599218"/>
<accession>A0A443I256</accession>
<dbReference type="InterPro" id="IPR056385">
    <property type="entry name" value="UBL_AVO1/Sin1"/>
</dbReference>
<feature type="compositionally biased region" description="Basic and acidic residues" evidence="2">
    <location>
        <begin position="269"/>
        <end position="278"/>
    </location>
</feature>
<evidence type="ECO:0000256" key="1">
    <source>
        <dbReference type="ARBA" id="ARBA00009407"/>
    </source>
</evidence>
<evidence type="ECO:0000256" key="2">
    <source>
        <dbReference type="SAM" id="MobiDB-lite"/>
    </source>
</evidence>
<dbReference type="PANTHER" id="PTHR13335">
    <property type="entry name" value="TARGET OF RAPAMYCIN COMPLEX 2 SUBUNIT MAPKAP1"/>
    <property type="match status" value="1"/>
</dbReference>
<dbReference type="RefSeq" id="XP_028487773.1">
    <property type="nucleotide sequence ID" value="XM_028629941.1"/>
</dbReference>
<dbReference type="STRING" id="264951.A0A443I256"/>